<dbReference type="EMBL" id="JAGMUX010000004">
    <property type="protein sequence ID" value="KAH7260881.1"/>
    <property type="molecule type" value="Genomic_DNA"/>
</dbReference>
<gene>
    <name evidence="1" type="ORF">BKA55DRAFT_559939</name>
</gene>
<evidence type="ECO:0000313" key="2">
    <source>
        <dbReference type="Proteomes" id="UP000720189"/>
    </source>
</evidence>
<dbReference type="Proteomes" id="UP000720189">
    <property type="component" value="Unassembled WGS sequence"/>
</dbReference>
<name>A0A9P9HP34_FUSRE</name>
<dbReference type="GeneID" id="70221993"/>
<evidence type="ECO:0000313" key="1">
    <source>
        <dbReference type="EMBL" id="KAH7260881.1"/>
    </source>
</evidence>
<dbReference type="OrthoDB" id="5428055at2759"/>
<protein>
    <submittedName>
        <fullName evidence="1">Uncharacterized protein</fullName>
    </submittedName>
</protein>
<keyword evidence="2" id="KW-1185">Reference proteome</keyword>
<dbReference type="RefSeq" id="XP_046052758.1">
    <property type="nucleotide sequence ID" value="XM_046192039.1"/>
</dbReference>
<organism evidence="1 2">
    <name type="scientific">Fusarium redolens</name>
    <dbReference type="NCBI Taxonomy" id="48865"/>
    <lineage>
        <taxon>Eukaryota</taxon>
        <taxon>Fungi</taxon>
        <taxon>Dikarya</taxon>
        <taxon>Ascomycota</taxon>
        <taxon>Pezizomycotina</taxon>
        <taxon>Sordariomycetes</taxon>
        <taxon>Hypocreomycetidae</taxon>
        <taxon>Hypocreales</taxon>
        <taxon>Nectriaceae</taxon>
        <taxon>Fusarium</taxon>
        <taxon>Fusarium redolens species complex</taxon>
    </lineage>
</organism>
<sequence>MHYFEANPSQLNLDKPTILALAYYPVHIILGEWNLYNHLISRYFKYYEYSMNDIAHRLHNDDIIDLQRWRRRSKQSQHKLIALAESIDY</sequence>
<dbReference type="AlphaFoldDB" id="A0A9P9HP34"/>
<comment type="caution">
    <text evidence="1">The sequence shown here is derived from an EMBL/GenBank/DDBJ whole genome shotgun (WGS) entry which is preliminary data.</text>
</comment>
<proteinExistence type="predicted"/>
<accession>A0A9P9HP34</accession>
<reference evidence="1" key="1">
    <citation type="journal article" date="2021" name="Nat. Commun.">
        <title>Genetic determinants of endophytism in the Arabidopsis root mycobiome.</title>
        <authorList>
            <person name="Mesny F."/>
            <person name="Miyauchi S."/>
            <person name="Thiergart T."/>
            <person name="Pickel B."/>
            <person name="Atanasova L."/>
            <person name="Karlsson M."/>
            <person name="Huettel B."/>
            <person name="Barry K.W."/>
            <person name="Haridas S."/>
            <person name="Chen C."/>
            <person name="Bauer D."/>
            <person name="Andreopoulos W."/>
            <person name="Pangilinan J."/>
            <person name="LaButti K."/>
            <person name="Riley R."/>
            <person name="Lipzen A."/>
            <person name="Clum A."/>
            <person name="Drula E."/>
            <person name="Henrissat B."/>
            <person name="Kohler A."/>
            <person name="Grigoriev I.V."/>
            <person name="Martin F.M."/>
            <person name="Hacquard S."/>
        </authorList>
    </citation>
    <scope>NUCLEOTIDE SEQUENCE</scope>
    <source>
        <strain evidence="1">MPI-CAGE-AT-0023</strain>
    </source>
</reference>